<evidence type="ECO:0000313" key="3">
    <source>
        <dbReference type="Proteomes" id="UP000250043"/>
    </source>
</evidence>
<gene>
    <name evidence="2" type="ORF">OBBRIDRAFT_224174</name>
</gene>
<evidence type="ECO:0000313" key="2">
    <source>
        <dbReference type="EMBL" id="OCH86487.1"/>
    </source>
</evidence>
<protein>
    <submittedName>
        <fullName evidence="2">Uncharacterized protein</fullName>
    </submittedName>
</protein>
<dbReference type="AlphaFoldDB" id="A0A8E2DGY7"/>
<evidence type="ECO:0000256" key="1">
    <source>
        <dbReference type="SAM" id="MobiDB-lite"/>
    </source>
</evidence>
<name>A0A8E2DGY7_9APHY</name>
<feature type="region of interest" description="Disordered" evidence="1">
    <location>
        <begin position="1"/>
        <end position="27"/>
    </location>
</feature>
<organism evidence="2 3">
    <name type="scientific">Obba rivulosa</name>
    <dbReference type="NCBI Taxonomy" id="1052685"/>
    <lineage>
        <taxon>Eukaryota</taxon>
        <taxon>Fungi</taxon>
        <taxon>Dikarya</taxon>
        <taxon>Basidiomycota</taxon>
        <taxon>Agaricomycotina</taxon>
        <taxon>Agaricomycetes</taxon>
        <taxon>Polyporales</taxon>
        <taxon>Gelatoporiaceae</taxon>
        <taxon>Obba</taxon>
    </lineage>
</organism>
<proteinExistence type="predicted"/>
<reference evidence="2 3" key="1">
    <citation type="submission" date="2016-07" db="EMBL/GenBank/DDBJ databases">
        <title>Draft genome of the white-rot fungus Obba rivulosa 3A-2.</title>
        <authorList>
            <consortium name="DOE Joint Genome Institute"/>
            <person name="Miettinen O."/>
            <person name="Riley R."/>
            <person name="Acob R."/>
            <person name="Barry K."/>
            <person name="Cullen D."/>
            <person name="De Vries R."/>
            <person name="Hainaut M."/>
            <person name="Hatakka A."/>
            <person name="Henrissat B."/>
            <person name="Hilden K."/>
            <person name="Kuo R."/>
            <person name="Labutti K."/>
            <person name="Lipzen A."/>
            <person name="Makela M.R."/>
            <person name="Sandor L."/>
            <person name="Spatafora J.W."/>
            <person name="Grigoriev I.V."/>
            <person name="Hibbett D.S."/>
        </authorList>
    </citation>
    <scope>NUCLEOTIDE SEQUENCE [LARGE SCALE GENOMIC DNA]</scope>
    <source>
        <strain evidence="2 3">3A-2</strain>
    </source>
</reference>
<feature type="compositionally biased region" description="Polar residues" evidence="1">
    <location>
        <begin position="1"/>
        <end position="11"/>
    </location>
</feature>
<accession>A0A8E2DGY7</accession>
<dbReference type="Proteomes" id="UP000250043">
    <property type="component" value="Unassembled WGS sequence"/>
</dbReference>
<keyword evidence="3" id="KW-1185">Reference proteome</keyword>
<dbReference type="EMBL" id="KV722526">
    <property type="protein sequence ID" value="OCH86487.1"/>
    <property type="molecule type" value="Genomic_DNA"/>
</dbReference>
<sequence length="219" mass="24403">MATRWSTSGKAQPSKVPRKPGLELQPMPQRGCLPLRTSLHDKATLVSPHVASHADLLTESLQGHEGLFEGICTGLRATWCTTFILARIRPLIYPVLSTVWFGCGLESYVSLEQLARRRQCHRPPGPWGVRQRAACQCCFAEGQQRQRRDIGAVVQRAVHIDDHIAVNRRRSWFRASSDWGSGLYGGSVRGSGLRNIHCCGQRPFTVTPNIVGWAVRMIP</sequence>